<dbReference type="Proteomes" id="UP000650628">
    <property type="component" value="Unassembled WGS sequence"/>
</dbReference>
<keyword evidence="4" id="KW-1185">Reference proteome</keyword>
<sequence>MNTAPPLSGRRSGRPAKRAVAAGSALVLLLAGCGGSPTATAPQATTAGGPTAAEKLYAEVNGMTGQQRRDKLVPLAEKEGTLDLYTSMTSDVVDVVIKAFEDQYNVTVNLYRAGSETVLQRVVQEQKAHYQGNDVVETNATELFDLNNEGVLATYDGERRQMVPDAGRQQGWTATRFNLFAPSWNTKLVTPDQAPKTWEDLADPKWDGKLSMELSDSDWYLTLYGYWKKQGKSDDEINKLFEGMAKGAKVVKGHTVQGQLLSAGQFSVAASNYSYIVQQAKTKGAPVDYLPYVQPVIARPNGIGLMKTAKHPAAAMLFTDWLLQEGQAVLVKQGLTPAIVEGDDPLKDVEIIPIDVQELTQHGDEWNKRYDQVISNGEQVEGN</sequence>
<dbReference type="SUPFAM" id="SSF53850">
    <property type="entry name" value="Periplasmic binding protein-like II"/>
    <property type="match status" value="1"/>
</dbReference>
<feature type="chain" id="PRO_5035165237" evidence="2">
    <location>
        <begin position="42"/>
        <end position="383"/>
    </location>
</feature>
<evidence type="ECO:0000256" key="2">
    <source>
        <dbReference type="SAM" id="SignalP"/>
    </source>
</evidence>
<protein>
    <submittedName>
        <fullName evidence="3">Iron ABC transporter substrate-binding protein</fullName>
    </submittedName>
</protein>
<evidence type="ECO:0000256" key="1">
    <source>
        <dbReference type="ARBA" id="ARBA00022729"/>
    </source>
</evidence>
<dbReference type="RefSeq" id="WP_203954271.1">
    <property type="nucleotide sequence ID" value="NZ_BOOO01000019.1"/>
</dbReference>
<dbReference type="Gene3D" id="3.40.190.10">
    <property type="entry name" value="Periplasmic binding protein-like II"/>
    <property type="match status" value="2"/>
</dbReference>
<dbReference type="EMBL" id="BOOO01000019">
    <property type="protein sequence ID" value="GII30300.1"/>
    <property type="molecule type" value="Genomic_DNA"/>
</dbReference>
<comment type="caution">
    <text evidence="3">The sequence shown here is derived from an EMBL/GenBank/DDBJ whole genome shotgun (WGS) entry which is preliminary data.</text>
</comment>
<organism evidence="3 4">
    <name type="scientific">Planotetraspora mira</name>
    <dbReference type="NCBI Taxonomy" id="58121"/>
    <lineage>
        <taxon>Bacteria</taxon>
        <taxon>Bacillati</taxon>
        <taxon>Actinomycetota</taxon>
        <taxon>Actinomycetes</taxon>
        <taxon>Streptosporangiales</taxon>
        <taxon>Streptosporangiaceae</taxon>
        <taxon>Planotetraspora</taxon>
    </lineage>
</organism>
<dbReference type="PANTHER" id="PTHR30006:SF2">
    <property type="entry name" value="ABC TRANSPORTER SUBSTRATE-BINDING PROTEIN"/>
    <property type="match status" value="1"/>
</dbReference>
<dbReference type="PANTHER" id="PTHR30006">
    <property type="entry name" value="THIAMINE-BINDING PERIPLASMIC PROTEIN-RELATED"/>
    <property type="match status" value="1"/>
</dbReference>
<evidence type="ECO:0000313" key="3">
    <source>
        <dbReference type="EMBL" id="GII30300.1"/>
    </source>
</evidence>
<dbReference type="Pfam" id="PF13343">
    <property type="entry name" value="SBP_bac_6"/>
    <property type="match status" value="1"/>
</dbReference>
<gene>
    <name evidence="3" type="primary">afuA</name>
    <name evidence="3" type="ORF">Pmi06nite_37420</name>
</gene>
<evidence type="ECO:0000313" key="4">
    <source>
        <dbReference type="Proteomes" id="UP000650628"/>
    </source>
</evidence>
<accession>A0A8J3U013</accession>
<feature type="signal peptide" evidence="2">
    <location>
        <begin position="1"/>
        <end position="41"/>
    </location>
</feature>
<dbReference type="AlphaFoldDB" id="A0A8J3U013"/>
<proteinExistence type="predicted"/>
<name>A0A8J3U013_9ACTN</name>
<reference evidence="3 4" key="1">
    <citation type="submission" date="2021-01" db="EMBL/GenBank/DDBJ databases">
        <title>Whole genome shotgun sequence of Planotetraspora mira NBRC 15435.</title>
        <authorList>
            <person name="Komaki H."/>
            <person name="Tamura T."/>
        </authorList>
    </citation>
    <scope>NUCLEOTIDE SEQUENCE [LARGE SCALE GENOMIC DNA]</scope>
    <source>
        <strain evidence="3 4">NBRC 15435</strain>
    </source>
</reference>
<keyword evidence="1 2" id="KW-0732">Signal</keyword>